<accession>A0A7S4AKP5</accession>
<gene>
    <name evidence="3" type="ORF">PAUS00366_LOCUS11810</name>
</gene>
<name>A0A7S4AKP5_9STRA</name>
<keyword evidence="1" id="KW-0812">Transmembrane</keyword>
<keyword evidence="1" id="KW-1133">Transmembrane helix</keyword>
<reference evidence="3" key="1">
    <citation type="submission" date="2021-01" db="EMBL/GenBank/DDBJ databases">
        <authorList>
            <person name="Corre E."/>
            <person name="Pelletier E."/>
            <person name="Niang G."/>
            <person name="Scheremetjew M."/>
            <person name="Finn R."/>
            <person name="Kale V."/>
            <person name="Holt S."/>
            <person name="Cochrane G."/>
            <person name="Meng A."/>
            <person name="Brown T."/>
            <person name="Cohen L."/>
        </authorList>
    </citation>
    <scope>NUCLEOTIDE SEQUENCE</scope>
    <source>
        <strain evidence="3">10249 10 AB</strain>
    </source>
</reference>
<dbReference type="GO" id="GO:0005794">
    <property type="term" value="C:Golgi apparatus"/>
    <property type="evidence" value="ECO:0007669"/>
    <property type="project" value="TreeGrafter"/>
</dbReference>
<organism evidence="3">
    <name type="scientific">Pseudo-nitzschia australis</name>
    <dbReference type="NCBI Taxonomy" id="44445"/>
    <lineage>
        <taxon>Eukaryota</taxon>
        <taxon>Sar</taxon>
        <taxon>Stramenopiles</taxon>
        <taxon>Ochrophyta</taxon>
        <taxon>Bacillariophyta</taxon>
        <taxon>Bacillariophyceae</taxon>
        <taxon>Bacillariophycidae</taxon>
        <taxon>Bacillariales</taxon>
        <taxon>Bacillariaceae</taxon>
        <taxon>Pseudo-nitzschia</taxon>
    </lineage>
</organism>
<dbReference type="Pfam" id="PF03407">
    <property type="entry name" value="Nucleotid_trans"/>
    <property type="match status" value="1"/>
</dbReference>
<evidence type="ECO:0000259" key="2">
    <source>
        <dbReference type="Pfam" id="PF03407"/>
    </source>
</evidence>
<dbReference type="EMBL" id="HBIX01016319">
    <property type="protein sequence ID" value="CAE0719056.1"/>
    <property type="molecule type" value="Transcribed_RNA"/>
</dbReference>
<dbReference type="PANTHER" id="PTHR47032">
    <property type="entry name" value="UDP-D-XYLOSE:L-FUCOSE ALPHA-1,3-D-XYLOSYLTRANSFERASE-RELATED"/>
    <property type="match status" value="1"/>
</dbReference>
<evidence type="ECO:0000313" key="3">
    <source>
        <dbReference type="EMBL" id="CAE0719056.1"/>
    </source>
</evidence>
<dbReference type="GO" id="GO:0016757">
    <property type="term" value="F:glycosyltransferase activity"/>
    <property type="evidence" value="ECO:0007669"/>
    <property type="project" value="TreeGrafter"/>
</dbReference>
<proteinExistence type="predicted"/>
<dbReference type="InterPro" id="IPR052636">
    <property type="entry name" value="UDP-D-xylose:L-fucose_XylT"/>
</dbReference>
<dbReference type="AlphaFoldDB" id="A0A7S4AKP5"/>
<feature type="domain" description="Nucleotide-diphospho-sugar transferase" evidence="2">
    <location>
        <begin position="322"/>
        <end position="533"/>
    </location>
</feature>
<dbReference type="PANTHER" id="PTHR47032:SF1">
    <property type="entry name" value="UDP-D-XYLOSE:L-FUCOSE ALPHA-1,3-D-XYLOSYLTRANSFERASE-RELATED"/>
    <property type="match status" value="1"/>
</dbReference>
<protein>
    <recommendedName>
        <fullName evidence="2">Nucleotide-diphospho-sugar transferase domain-containing protein</fullName>
    </recommendedName>
</protein>
<keyword evidence="1" id="KW-0472">Membrane</keyword>
<evidence type="ECO:0000256" key="1">
    <source>
        <dbReference type="SAM" id="Phobius"/>
    </source>
</evidence>
<dbReference type="InterPro" id="IPR005069">
    <property type="entry name" value="Nucl-diP-sugar_transferase"/>
</dbReference>
<sequence length="592" mass="66774">MKAGAKLRSSNSRSKGLSLSAIISHLLAGIGGIYVGLTMGLHTCHNVPDTDASMIKMTAKEWRAQSNEDIQSQRLALEALTKKGAAPNKKSTNKFPAKVQKVVYDYATVSRDKFNELIEVGVPMDDSKKGSEEVVVLYTDPKTLPYESGKGKNAKRIEGPKEGMDVEKALENCGTLKVILQQPASPKKTQCIAIVPQWESYHVHKFMRLSKTFSGNGVDASLPLRYVGRGMMENGKEAPPPSSSYNTKPALEALVDYVKALDTSLNELRPVVKEAVEKHKKDKGISKVMKKSKTVVVMVCNKGQAHLFHNFVCNARARGLDLSRIIMFATDMYTAKLSQDLGISVFYDEAIFGKMPERAARAYGDRTFSQMMMAKVYCVHLIISLGYDVLFQDVDVVWHENPLEYLETEESKEWDMIFQDDGSRQVRYQPYSPNTGFYFVRNNELTTYFFNSLVKMGDLVTKSKSHQAALTALMAEFVSWKGLRVKVWKRGGKTLFPGGYEYHQGKDYMRQFIAGKIKPFIFHMSWTENKDNKKLYYEQMAEWYTKDESSGCKGLDCCAAEPIITCHYKDKPSFVPCKDSPPIDKRGKSFWK</sequence>
<feature type="transmembrane region" description="Helical" evidence="1">
    <location>
        <begin position="21"/>
        <end position="41"/>
    </location>
</feature>